<organism evidence="10 11">
    <name type="scientific">Clonostachys byssicola</name>
    <dbReference type="NCBI Taxonomy" id="160290"/>
    <lineage>
        <taxon>Eukaryota</taxon>
        <taxon>Fungi</taxon>
        <taxon>Dikarya</taxon>
        <taxon>Ascomycota</taxon>
        <taxon>Pezizomycotina</taxon>
        <taxon>Sordariomycetes</taxon>
        <taxon>Hypocreomycetidae</taxon>
        <taxon>Hypocreales</taxon>
        <taxon>Bionectriaceae</taxon>
        <taxon>Clonostachys</taxon>
    </lineage>
</organism>
<comment type="subunit">
    <text evidence="4">Homodimer.</text>
</comment>
<keyword evidence="7 8" id="KW-0663">Pyridoxal phosphate</keyword>
<reference evidence="10" key="1">
    <citation type="submission" date="2021-10" db="EMBL/GenBank/DDBJ databases">
        <authorList>
            <person name="Piombo E."/>
        </authorList>
    </citation>
    <scope>NUCLEOTIDE SEQUENCE</scope>
</reference>
<comment type="similarity">
    <text evidence="2">Belongs to the class-I pyridoxal-phosphate-dependent aminotransferase family.</text>
</comment>
<evidence type="ECO:0000256" key="3">
    <source>
        <dbReference type="ARBA" id="ARBA00008392"/>
    </source>
</evidence>
<proteinExistence type="inferred from homology"/>
<dbReference type="Gene3D" id="3.90.1150.10">
    <property type="entry name" value="Aspartate Aminotransferase, domain 1"/>
    <property type="match status" value="2"/>
</dbReference>
<keyword evidence="11" id="KW-1185">Reference proteome</keyword>
<gene>
    <name evidence="10" type="ORF">CBYS24578_00006694</name>
</gene>
<dbReference type="InterPro" id="IPR015421">
    <property type="entry name" value="PyrdxlP-dep_Trfase_major"/>
</dbReference>
<comment type="cofactor">
    <cofactor evidence="1 8">
        <name>pyridoxal 5'-phosphate</name>
        <dbReference type="ChEBI" id="CHEBI:597326"/>
    </cofactor>
</comment>
<evidence type="ECO:0000256" key="6">
    <source>
        <dbReference type="ARBA" id="ARBA00022679"/>
    </source>
</evidence>
<sequence>MFFDNVQQGAPDVMYELKLRADGDTNPNKVDLGVGIYRNEQGLYHELKALKDYEVTTGNAEYLRNAARIAFGNSPNILESGRVASVQTISGTGSIHIALMFLSRSVQGLEKTVYVGTPTWGNYQPMCSIAGLRFQPYRHYSPDTGRVDWNSVLEAVRGAAPGSIFILQACCHNPTAADFSQDQWKTLAKEMKDRRLFPLFDMAYQGLGNGLDEDVFGLRHFAQEGFELLACQTFSKSFGLYGERVGALHAICPTVQVASAVHDQLRFLIRSEFSSSPAYGARLVTTILSDPKRELIWREELNSLHHRLRTLREKLFHLLNDVHKETGRSSLAEQDYSVPNGRITVSGLNERNIDYVALSIDEVVRASETPIRNHI</sequence>
<feature type="domain" description="Aminotransferase class I/classII large" evidence="9">
    <location>
        <begin position="28"/>
        <end position="321"/>
    </location>
</feature>
<evidence type="ECO:0000256" key="7">
    <source>
        <dbReference type="ARBA" id="ARBA00022898"/>
    </source>
</evidence>
<evidence type="ECO:0000256" key="5">
    <source>
        <dbReference type="ARBA" id="ARBA00022576"/>
    </source>
</evidence>
<dbReference type="PANTHER" id="PTHR11879:SF22">
    <property type="entry name" value="ASPARTATE AMINOTRANSFERASE, MITOCHONDRIAL"/>
    <property type="match status" value="1"/>
</dbReference>
<evidence type="ECO:0000259" key="9">
    <source>
        <dbReference type="Pfam" id="PF00155"/>
    </source>
</evidence>
<evidence type="ECO:0000256" key="4">
    <source>
        <dbReference type="ARBA" id="ARBA00011738"/>
    </source>
</evidence>
<name>A0A9N9UBX8_9HYPO</name>
<evidence type="ECO:0000313" key="11">
    <source>
        <dbReference type="Proteomes" id="UP000754883"/>
    </source>
</evidence>
<dbReference type="PROSITE" id="PS00599">
    <property type="entry name" value="AA_TRANSFER_CLASS_2"/>
    <property type="match status" value="1"/>
</dbReference>
<evidence type="ECO:0000256" key="8">
    <source>
        <dbReference type="RuleBase" id="RU003693"/>
    </source>
</evidence>
<dbReference type="EMBL" id="CABFNO020001394">
    <property type="protein sequence ID" value="CAG9985015.1"/>
    <property type="molecule type" value="Genomic_DNA"/>
</dbReference>
<dbReference type="InterPro" id="IPR001917">
    <property type="entry name" value="Aminotrans_II_pyridoxalP_BS"/>
</dbReference>
<protein>
    <recommendedName>
        <fullName evidence="9">Aminotransferase class I/classII large domain-containing protein</fullName>
    </recommendedName>
</protein>
<accession>A0A9N9UBX8</accession>
<dbReference type="InterPro" id="IPR004839">
    <property type="entry name" value="Aminotransferase_I/II_large"/>
</dbReference>
<keyword evidence="6" id="KW-0808">Transferase</keyword>
<dbReference type="GO" id="GO:0030170">
    <property type="term" value="F:pyridoxal phosphate binding"/>
    <property type="evidence" value="ECO:0007669"/>
    <property type="project" value="InterPro"/>
</dbReference>
<keyword evidence="5" id="KW-0032">Aminotransferase</keyword>
<dbReference type="PRINTS" id="PR00799">
    <property type="entry name" value="TRANSAMINASE"/>
</dbReference>
<dbReference type="InterPro" id="IPR015422">
    <property type="entry name" value="PyrdxlP-dep_Trfase_small"/>
</dbReference>
<dbReference type="GO" id="GO:0004069">
    <property type="term" value="F:L-aspartate:2-oxoglutarate aminotransferase activity"/>
    <property type="evidence" value="ECO:0007669"/>
    <property type="project" value="UniProtKB-EC"/>
</dbReference>
<comment type="caution">
    <text evidence="10">The sequence shown here is derived from an EMBL/GenBank/DDBJ whole genome shotgun (WGS) entry which is preliminary data.</text>
</comment>
<evidence type="ECO:0000256" key="1">
    <source>
        <dbReference type="ARBA" id="ARBA00001933"/>
    </source>
</evidence>
<dbReference type="GO" id="GO:0006520">
    <property type="term" value="P:amino acid metabolic process"/>
    <property type="evidence" value="ECO:0007669"/>
    <property type="project" value="InterPro"/>
</dbReference>
<dbReference type="InterPro" id="IPR015424">
    <property type="entry name" value="PyrdxlP-dep_Trfase"/>
</dbReference>
<dbReference type="Proteomes" id="UP000754883">
    <property type="component" value="Unassembled WGS sequence"/>
</dbReference>
<dbReference type="PANTHER" id="PTHR11879">
    <property type="entry name" value="ASPARTATE AMINOTRANSFERASE"/>
    <property type="match status" value="1"/>
</dbReference>
<dbReference type="Pfam" id="PF00155">
    <property type="entry name" value="Aminotran_1_2"/>
    <property type="match status" value="1"/>
</dbReference>
<evidence type="ECO:0000313" key="10">
    <source>
        <dbReference type="EMBL" id="CAG9985015.1"/>
    </source>
</evidence>
<comment type="similarity">
    <text evidence="3 8">Belongs to the class-II pyridoxal-phosphate-dependent aminotransferase family.</text>
</comment>
<dbReference type="InterPro" id="IPR000796">
    <property type="entry name" value="Asp_trans"/>
</dbReference>
<dbReference type="Gene3D" id="3.40.640.10">
    <property type="entry name" value="Type I PLP-dependent aspartate aminotransferase-like (Major domain)"/>
    <property type="match status" value="1"/>
</dbReference>
<dbReference type="OrthoDB" id="6752799at2759"/>
<dbReference type="SUPFAM" id="SSF53383">
    <property type="entry name" value="PLP-dependent transferases"/>
    <property type="match status" value="1"/>
</dbReference>
<dbReference type="CDD" id="cd00609">
    <property type="entry name" value="AAT_like"/>
    <property type="match status" value="1"/>
</dbReference>
<dbReference type="AlphaFoldDB" id="A0A9N9UBX8"/>
<evidence type="ECO:0000256" key="2">
    <source>
        <dbReference type="ARBA" id="ARBA00007441"/>
    </source>
</evidence>